<sequence>MNTMKIAVIGGGIAGVTTAYGLARRGATVTLIDDAASGQATAASAGIIAPWVSSSSGAFYEAYSAGGNYYPEFLAGLHDLGIPELGYRRSGALMVSRDDAELDAVEDRVAQRIAESGSVAGTLERVDSTQVNELFPALSTELTGLYVSGGGRVDGRVLRNATLSAAVLLGAEHCEDAVIAINPLGDTGWRVQTMRGPIDVDSVVVAAGARTPELLLPLDVNCAVSPQRGQITHLNLRGVNTSQWPTVHPFTPNYMTPFDDGRIAVGATRETGSGYDPRVTAAGQMQVLRDALDLAPGLADATVIETRVGIRPMGDDNLPIAGEVPDRSGLWTMTGYGAGGLTLGPLLGDAVARSILGDPAPELTAFPTATPM</sequence>
<evidence type="ECO:0000313" key="6">
    <source>
        <dbReference type="EMBL" id="SMX99494.1"/>
    </source>
</evidence>
<dbReference type="GO" id="GO:0016491">
    <property type="term" value="F:oxidoreductase activity"/>
    <property type="evidence" value="ECO:0007669"/>
    <property type="project" value="UniProtKB-KW"/>
</dbReference>
<keyword evidence="7" id="KW-1185">Reference proteome</keyword>
<name>A0A2H1KIV1_9MICO</name>
<dbReference type="Gene3D" id="3.30.9.10">
    <property type="entry name" value="D-Amino Acid Oxidase, subunit A, domain 2"/>
    <property type="match status" value="1"/>
</dbReference>
<dbReference type="SUPFAM" id="SSF54373">
    <property type="entry name" value="FAD-linked reductases, C-terminal domain"/>
    <property type="match status" value="1"/>
</dbReference>
<evidence type="ECO:0000259" key="5">
    <source>
        <dbReference type="Pfam" id="PF01266"/>
    </source>
</evidence>
<dbReference type="InterPro" id="IPR036188">
    <property type="entry name" value="FAD/NAD-bd_sf"/>
</dbReference>
<comment type="similarity">
    <text evidence="2">Belongs to the DadA oxidoreductase family.</text>
</comment>
<accession>A0A2H1KIV1</accession>
<dbReference type="Pfam" id="PF01266">
    <property type="entry name" value="DAO"/>
    <property type="match status" value="1"/>
</dbReference>
<protein>
    <submittedName>
        <fullName evidence="6">D-amino-acid dehydrogenase</fullName>
        <ecNumber evidence="6">1.4.99.-</ecNumber>
    </submittedName>
</protein>
<dbReference type="SUPFAM" id="SSF51905">
    <property type="entry name" value="FAD/NAD(P)-binding domain"/>
    <property type="match status" value="1"/>
</dbReference>
<feature type="domain" description="FAD dependent oxidoreductase" evidence="5">
    <location>
        <begin position="5"/>
        <end position="353"/>
    </location>
</feature>
<keyword evidence="3" id="KW-0285">Flavoprotein</keyword>
<evidence type="ECO:0000313" key="7">
    <source>
        <dbReference type="Proteomes" id="UP000234382"/>
    </source>
</evidence>
<evidence type="ECO:0000256" key="2">
    <source>
        <dbReference type="ARBA" id="ARBA00009410"/>
    </source>
</evidence>
<dbReference type="GO" id="GO:0005737">
    <property type="term" value="C:cytoplasm"/>
    <property type="evidence" value="ECO:0007669"/>
    <property type="project" value="TreeGrafter"/>
</dbReference>
<comment type="cofactor">
    <cofactor evidence="1">
        <name>FAD</name>
        <dbReference type="ChEBI" id="CHEBI:57692"/>
    </cofactor>
</comment>
<dbReference type="PANTHER" id="PTHR13847">
    <property type="entry name" value="SARCOSINE DEHYDROGENASE-RELATED"/>
    <property type="match status" value="1"/>
</dbReference>
<evidence type="ECO:0000256" key="4">
    <source>
        <dbReference type="ARBA" id="ARBA00023002"/>
    </source>
</evidence>
<dbReference type="Gene3D" id="3.50.50.60">
    <property type="entry name" value="FAD/NAD(P)-binding domain"/>
    <property type="match status" value="1"/>
</dbReference>
<keyword evidence="4 6" id="KW-0560">Oxidoreductase</keyword>
<dbReference type="EMBL" id="FXYX01000035">
    <property type="protein sequence ID" value="SMX99494.1"/>
    <property type="molecule type" value="Genomic_DNA"/>
</dbReference>
<dbReference type="RefSeq" id="WP_101547340.1">
    <property type="nucleotide sequence ID" value="NZ_FXYX01000035.1"/>
</dbReference>
<reference evidence="7" key="1">
    <citation type="submission" date="2017-03" db="EMBL/GenBank/DDBJ databases">
        <authorList>
            <person name="Monnet C."/>
        </authorList>
    </citation>
    <scope>NUCLEOTIDE SEQUENCE [LARGE SCALE GENOMIC DNA]</scope>
    <source>
        <strain evidence="7">ATCC 49514</strain>
    </source>
</reference>
<dbReference type="InterPro" id="IPR006076">
    <property type="entry name" value="FAD-dep_OxRdtase"/>
</dbReference>
<proteinExistence type="inferred from homology"/>
<evidence type="ECO:0000256" key="3">
    <source>
        <dbReference type="ARBA" id="ARBA00022630"/>
    </source>
</evidence>
<dbReference type="Proteomes" id="UP000234382">
    <property type="component" value="Unassembled WGS sequence"/>
</dbReference>
<gene>
    <name evidence="6" type="ORF">BI49514_03080</name>
</gene>
<dbReference type="EC" id="1.4.99.-" evidence="6"/>
<dbReference type="PANTHER" id="PTHR13847:SF286">
    <property type="entry name" value="D-AMINO ACID DEHYDROGENASE"/>
    <property type="match status" value="1"/>
</dbReference>
<dbReference type="AlphaFoldDB" id="A0A2H1KIV1"/>
<evidence type="ECO:0000256" key="1">
    <source>
        <dbReference type="ARBA" id="ARBA00001974"/>
    </source>
</evidence>
<organism evidence="6 7">
    <name type="scientific">Brevibacterium iodinum ATCC 49514</name>
    <dbReference type="NCBI Taxonomy" id="1255616"/>
    <lineage>
        <taxon>Bacteria</taxon>
        <taxon>Bacillati</taxon>
        <taxon>Actinomycetota</taxon>
        <taxon>Actinomycetes</taxon>
        <taxon>Micrococcales</taxon>
        <taxon>Brevibacteriaceae</taxon>
        <taxon>Brevibacterium</taxon>
    </lineage>
</organism>